<organism evidence="6 7">
    <name type="scientific">Pirellulimonas nuda</name>
    <dbReference type="NCBI Taxonomy" id="2528009"/>
    <lineage>
        <taxon>Bacteria</taxon>
        <taxon>Pseudomonadati</taxon>
        <taxon>Planctomycetota</taxon>
        <taxon>Planctomycetia</taxon>
        <taxon>Pirellulales</taxon>
        <taxon>Lacipirellulaceae</taxon>
        <taxon>Pirellulimonas</taxon>
    </lineage>
</organism>
<dbReference type="InterPro" id="IPR045863">
    <property type="entry name" value="CorA_TM1_TM2"/>
</dbReference>
<dbReference type="EMBL" id="CP036291">
    <property type="protein sequence ID" value="QDU86870.1"/>
    <property type="molecule type" value="Genomic_DNA"/>
</dbReference>
<dbReference type="OrthoDB" id="192288at2"/>
<proteinExistence type="predicted"/>
<dbReference type="KEGG" id="pnd:Pla175_02230"/>
<feature type="transmembrane region" description="Helical" evidence="5">
    <location>
        <begin position="222"/>
        <end position="241"/>
    </location>
</feature>
<evidence type="ECO:0000256" key="3">
    <source>
        <dbReference type="ARBA" id="ARBA00022989"/>
    </source>
</evidence>
<reference evidence="6 7" key="1">
    <citation type="submission" date="2019-02" db="EMBL/GenBank/DDBJ databases">
        <title>Deep-cultivation of Planctomycetes and their phenomic and genomic characterization uncovers novel biology.</title>
        <authorList>
            <person name="Wiegand S."/>
            <person name="Jogler M."/>
            <person name="Boedeker C."/>
            <person name="Pinto D."/>
            <person name="Vollmers J."/>
            <person name="Rivas-Marin E."/>
            <person name="Kohn T."/>
            <person name="Peeters S.H."/>
            <person name="Heuer A."/>
            <person name="Rast P."/>
            <person name="Oberbeckmann S."/>
            <person name="Bunk B."/>
            <person name="Jeske O."/>
            <person name="Meyerdierks A."/>
            <person name="Storesund J.E."/>
            <person name="Kallscheuer N."/>
            <person name="Luecker S."/>
            <person name="Lage O.M."/>
            <person name="Pohl T."/>
            <person name="Merkel B.J."/>
            <person name="Hornburger P."/>
            <person name="Mueller R.-W."/>
            <person name="Bruemmer F."/>
            <person name="Labrenz M."/>
            <person name="Spormann A.M."/>
            <person name="Op den Camp H."/>
            <person name="Overmann J."/>
            <person name="Amann R."/>
            <person name="Jetten M.S.M."/>
            <person name="Mascher T."/>
            <person name="Medema M.H."/>
            <person name="Devos D.P."/>
            <person name="Kaster A.-K."/>
            <person name="Ovreas L."/>
            <person name="Rohde M."/>
            <person name="Galperin M.Y."/>
            <person name="Jogler C."/>
        </authorList>
    </citation>
    <scope>NUCLEOTIDE SEQUENCE [LARGE SCALE GENOMIC DNA]</scope>
    <source>
        <strain evidence="6 7">Pla175</strain>
    </source>
</reference>
<dbReference type="SUPFAM" id="SSF144083">
    <property type="entry name" value="Magnesium transport protein CorA, transmembrane region"/>
    <property type="match status" value="1"/>
</dbReference>
<dbReference type="GO" id="GO:0016020">
    <property type="term" value="C:membrane"/>
    <property type="evidence" value="ECO:0007669"/>
    <property type="project" value="UniProtKB-SubCell"/>
</dbReference>
<name>A0A518D5Y1_9BACT</name>
<keyword evidence="3 5" id="KW-1133">Transmembrane helix</keyword>
<dbReference type="RefSeq" id="WP_145280486.1">
    <property type="nucleotide sequence ID" value="NZ_CP036291.1"/>
</dbReference>
<feature type="transmembrane region" description="Helical" evidence="5">
    <location>
        <begin position="185"/>
        <end position="202"/>
    </location>
</feature>
<gene>
    <name evidence="6" type="ORF">Pla175_02230</name>
</gene>
<keyword evidence="7" id="KW-1185">Reference proteome</keyword>
<comment type="subcellular location">
    <subcellularLocation>
        <location evidence="1">Membrane</location>
        <topology evidence="1">Multi-pass membrane protein</topology>
    </subcellularLocation>
</comment>
<dbReference type="GO" id="GO:0046873">
    <property type="term" value="F:metal ion transmembrane transporter activity"/>
    <property type="evidence" value="ECO:0007669"/>
    <property type="project" value="InterPro"/>
</dbReference>
<evidence type="ECO:0000256" key="4">
    <source>
        <dbReference type="ARBA" id="ARBA00023136"/>
    </source>
</evidence>
<protein>
    <submittedName>
        <fullName evidence="6">CorA-like Mg2+ transporter protein</fullName>
    </submittedName>
</protein>
<dbReference type="Proteomes" id="UP000317429">
    <property type="component" value="Chromosome"/>
</dbReference>
<dbReference type="InterPro" id="IPR002523">
    <property type="entry name" value="MgTranspt_CorA/ZnTranspt_ZntB"/>
</dbReference>
<sequence>MPLLPSTWTVPDVFRDRLGDDVGRQRLMQADGHTLLVLHAPPQADQDNREGRFFWRDPQGQWSPGGMVHGQLAIGELLAEYEKALDRVDAQEDTASSAKEYFDLMRTLHPLTRATHNLHTVLQKAREEIPDDRRLIVLRDKAYALSRQAELLQQDVQSAIDYAIARRAEEQAESGARQATAAHRLNVLAALFFPIATLGAIYGMNLQHGLEGIDAQYGPWPLMGMIAGGLAAGAVIAGIVTRK</sequence>
<keyword evidence="2 5" id="KW-0812">Transmembrane</keyword>
<dbReference type="AlphaFoldDB" id="A0A518D5Y1"/>
<evidence type="ECO:0000256" key="2">
    <source>
        <dbReference type="ARBA" id="ARBA00022692"/>
    </source>
</evidence>
<evidence type="ECO:0000313" key="7">
    <source>
        <dbReference type="Proteomes" id="UP000317429"/>
    </source>
</evidence>
<evidence type="ECO:0000256" key="1">
    <source>
        <dbReference type="ARBA" id="ARBA00004141"/>
    </source>
</evidence>
<accession>A0A518D5Y1</accession>
<dbReference type="Pfam" id="PF01544">
    <property type="entry name" value="CorA"/>
    <property type="match status" value="1"/>
</dbReference>
<keyword evidence="4 5" id="KW-0472">Membrane</keyword>
<evidence type="ECO:0000256" key="5">
    <source>
        <dbReference type="SAM" id="Phobius"/>
    </source>
</evidence>
<evidence type="ECO:0000313" key="6">
    <source>
        <dbReference type="EMBL" id="QDU86870.1"/>
    </source>
</evidence>